<dbReference type="PROSITE" id="PS51072">
    <property type="entry name" value="MHD"/>
    <property type="match status" value="1"/>
</dbReference>
<dbReference type="PROSITE" id="PS00991">
    <property type="entry name" value="CLAT_ADAPTOR_M_2"/>
    <property type="match status" value="1"/>
</dbReference>
<evidence type="ECO:0000256" key="2">
    <source>
        <dbReference type="ARBA" id="ARBA00022448"/>
    </source>
</evidence>
<keyword evidence="2 5" id="KW-0813">Transport</keyword>
<dbReference type="SUPFAM" id="SSF49447">
    <property type="entry name" value="Second domain of Mu2 adaptin subunit (ap50) of ap2 adaptor"/>
    <property type="match status" value="1"/>
</dbReference>
<dbReference type="PRINTS" id="PR00314">
    <property type="entry name" value="CLATHRINADPT"/>
</dbReference>
<keyword evidence="4" id="KW-0472">Membrane</keyword>
<dbReference type="GO" id="GO:0030131">
    <property type="term" value="C:clathrin adaptor complex"/>
    <property type="evidence" value="ECO:0007669"/>
    <property type="project" value="UniProtKB-UniRule"/>
</dbReference>
<dbReference type="InterPro" id="IPR022775">
    <property type="entry name" value="AP_mu_sigma_su"/>
</dbReference>
<dbReference type="GO" id="GO:0016192">
    <property type="term" value="P:vesicle-mediated transport"/>
    <property type="evidence" value="ECO:0007669"/>
    <property type="project" value="InterPro"/>
</dbReference>
<dbReference type="AlphaFoldDB" id="A0A9P6IZH6"/>
<dbReference type="GO" id="GO:0006886">
    <property type="term" value="P:intracellular protein transport"/>
    <property type="evidence" value="ECO:0007669"/>
    <property type="project" value="UniProtKB-UniRule"/>
</dbReference>
<dbReference type="Proteomes" id="UP000749646">
    <property type="component" value="Unassembled WGS sequence"/>
</dbReference>
<accession>A0A9P6IZH6</accession>
<dbReference type="Pfam" id="PF01217">
    <property type="entry name" value="Clat_adaptor_s"/>
    <property type="match status" value="1"/>
</dbReference>
<feature type="domain" description="MHD" evidence="6">
    <location>
        <begin position="169"/>
        <end position="347"/>
    </location>
</feature>
<evidence type="ECO:0000256" key="5">
    <source>
        <dbReference type="PIRNR" id="PIRNR005992"/>
    </source>
</evidence>
<evidence type="ECO:0000256" key="4">
    <source>
        <dbReference type="ARBA" id="ARBA00023136"/>
    </source>
</evidence>
<comment type="subcellular location">
    <subcellularLocation>
        <location evidence="1">Endomembrane system</location>
    </subcellularLocation>
</comment>
<gene>
    <name evidence="7" type="ORF">BGZ65_004076</name>
</gene>
<dbReference type="InterPro" id="IPR028565">
    <property type="entry name" value="MHD"/>
</dbReference>
<dbReference type="SUPFAM" id="SSF64356">
    <property type="entry name" value="SNARE-like"/>
    <property type="match status" value="1"/>
</dbReference>
<name>A0A9P6IZH6_9FUNG</name>
<dbReference type="Gene3D" id="2.60.40.1170">
    <property type="entry name" value="Mu homology domain, subdomain B"/>
    <property type="match status" value="1"/>
</dbReference>
<sequence length="347" mass="39372">MISALFIYNQKGEVLISRLYRQDLKRSIADTFRIQVISTTDIRSPIITLGSTSFFHVRHENLYIVAVTKWNANAALIFEFCYRVINIGRSYFGKFDEVAVKANFVLIYELLDEVLDLGYPQNSEADTLKMYITTESINSERAIMEDSAKITIQATGATSWRRSDVKYRKNEAFIDIIESVNLLLSVQGNTLRSDVAGQILMRAYLSGTPECKFGLNDKVLLEKDPERRKTSNTVEIDDCQFHQCVKLGKFDSERTISFIPPDGEFELMRYRTSDNINLPFKVHPVVTEVGKSKIEYRILVKANFSSKLYANNVVLNIPTPLNTAGVTCSVPTGKAKYVPAENSIVWK</sequence>
<dbReference type="GO" id="GO:0012505">
    <property type="term" value="C:endomembrane system"/>
    <property type="evidence" value="ECO:0007669"/>
    <property type="project" value="UniProtKB-SubCell"/>
</dbReference>
<evidence type="ECO:0000313" key="7">
    <source>
        <dbReference type="EMBL" id="KAF9954362.1"/>
    </source>
</evidence>
<comment type="caution">
    <text evidence="7">The sequence shown here is derived from an EMBL/GenBank/DDBJ whole genome shotgun (WGS) entry which is preliminary data.</text>
</comment>
<protein>
    <recommendedName>
        <fullName evidence="6">MHD domain-containing protein</fullName>
    </recommendedName>
</protein>
<evidence type="ECO:0000259" key="6">
    <source>
        <dbReference type="PROSITE" id="PS51072"/>
    </source>
</evidence>
<dbReference type="InterPro" id="IPR050431">
    <property type="entry name" value="Adaptor_comp_med_subunit"/>
</dbReference>
<dbReference type="InterPro" id="IPR001392">
    <property type="entry name" value="Clathrin_mu"/>
</dbReference>
<reference evidence="7" key="1">
    <citation type="journal article" date="2020" name="Fungal Divers.">
        <title>Resolving the Mortierellaceae phylogeny through synthesis of multi-gene phylogenetics and phylogenomics.</title>
        <authorList>
            <person name="Vandepol N."/>
            <person name="Liber J."/>
            <person name="Desiro A."/>
            <person name="Na H."/>
            <person name="Kennedy M."/>
            <person name="Barry K."/>
            <person name="Grigoriev I.V."/>
            <person name="Miller A.N."/>
            <person name="O'Donnell K."/>
            <person name="Stajich J.E."/>
            <person name="Bonito G."/>
        </authorList>
    </citation>
    <scope>NUCLEOTIDE SEQUENCE</scope>
    <source>
        <strain evidence="7">MES-2147</strain>
    </source>
</reference>
<dbReference type="OrthoDB" id="10259133at2759"/>
<dbReference type="Pfam" id="PF00928">
    <property type="entry name" value="Adap_comp_sub"/>
    <property type="match status" value="1"/>
</dbReference>
<dbReference type="Gene3D" id="3.30.450.60">
    <property type="match status" value="1"/>
</dbReference>
<evidence type="ECO:0000256" key="1">
    <source>
        <dbReference type="ARBA" id="ARBA00004308"/>
    </source>
</evidence>
<organism evidence="7 8">
    <name type="scientific">Modicella reniformis</name>
    <dbReference type="NCBI Taxonomy" id="1440133"/>
    <lineage>
        <taxon>Eukaryota</taxon>
        <taxon>Fungi</taxon>
        <taxon>Fungi incertae sedis</taxon>
        <taxon>Mucoromycota</taxon>
        <taxon>Mortierellomycotina</taxon>
        <taxon>Mortierellomycetes</taxon>
        <taxon>Mortierellales</taxon>
        <taxon>Mortierellaceae</taxon>
        <taxon>Modicella</taxon>
    </lineage>
</organism>
<dbReference type="PIRSF" id="PIRSF005992">
    <property type="entry name" value="Clathrin_mu"/>
    <property type="match status" value="1"/>
</dbReference>
<dbReference type="CDD" id="cd14836">
    <property type="entry name" value="AP2_Mu_N"/>
    <property type="match status" value="1"/>
</dbReference>
<dbReference type="FunFam" id="3.30.450.60:FF:000002">
    <property type="entry name" value="AP-2 complex subunit mu, putative"/>
    <property type="match status" value="1"/>
</dbReference>
<dbReference type="InterPro" id="IPR036168">
    <property type="entry name" value="AP2_Mu_C_sf"/>
</dbReference>
<proteinExistence type="inferred from homology"/>
<dbReference type="EMBL" id="JAAAHW010006834">
    <property type="protein sequence ID" value="KAF9954362.1"/>
    <property type="molecule type" value="Genomic_DNA"/>
</dbReference>
<dbReference type="InterPro" id="IPR011012">
    <property type="entry name" value="Longin-like_dom_sf"/>
</dbReference>
<dbReference type="PROSITE" id="PS00990">
    <property type="entry name" value="CLAT_ADAPTOR_M_1"/>
    <property type="match status" value="1"/>
</dbReference>
<evidence type="ECO:0000313" key="8">
    <source>
        <dbReference type="Proteomes" id="UP000749646"/>
    </source>
</evidence>
<dbReference type="InterPro" id="IPR018240">
    <property type="entry name" value="Clathrin_mu_CS"/>
</dbReference>
<keyword evidence="8" id="KW-1185">Reference proteome</keyword>
<dbReference type="PANTHER" id="PTHR10529">
    <property type="entry name" value="AP COMPLEX SUBUNIT MU"/>
    <property type="match status" value="1"/>
</dbReference>
<keyword evidence="3 5" id="KW-0653">Protein transport</keyword>
<comment type="similarity">
    <text evidence="5">Belongs to the adaptor complexes medium subunit family.</text>
</comment>
<dbReference type="InterPro" id="IPR043532">
    <property type="entry name" value="AP2_Mu_N"/>
</dbReference>
<evidence type="ECO:0000256" key="3">
    <source>
        <dbReference type="ARBA" id="ARBA00022927"/>
    </source>
</evidence>